<dbReference type="EMBL" id="KL647400">
    <property type="protein sequence ID" value="KEY75153.1"/>
    <property type="molecule type" value="Genomic_DNA"/>
</dbReference>
<feature type="repeat" description="ANK" evidence="3">
    <location>
        <begin position="228"/>
        <end position="261"/>
    </location>
</feature>
<dbReference type="PROSITE" id="PS50088">
    <property type="entry name" value="ANK_REPEAT"/>
    <property type="match status" value="6"/>
</dbReference>
<keyword evidence="2 3" id="KW-0040">ANK repeat</keyword>
<dbReference type="InterPro" id="IPR036770">
    <property type="entry name" value="Ankyrin_rpt-contain_sf"/>
</dbReference>
<dbReference type="PANTHER" id="PTHR24198:SF165">
    <property type="entry name" value="ANKYRIN REPEAT-CONTAINING PROTEIN-RELATED"/>
    <property type="match status" value="1"/>
</dbReference>
<evidence type="ECO:0000313" key="5">
    <source>
        <dbReference type="Proteomes" id="UP000028045"/>
    </source>
</evidence>
<evidence type="ECO:0000256" key="1">
    <source>
        <dbReference type="ARBA" id="ARBA00022737"/>
    </source>
</evidence>
<organism evidence="4 5">
    <name type="scientific">Stachybotrys chartarum (strain CBS 109288 / IBT 7711)</name>
    <name type="common">Toxic black mold</name>
    <name type="synonym">Stilbospora chartarum</name>
    <dbReference type="NCBI Taxonomy" id="1280523"/>
    <lineage>
        <taxon>Eukaryota</taxon>
        <taxon>Fungi</taxon>
        <taxon>Dikarya</taxon>
        <taxon>Ascomycota</taxon>
        <taxon>Pezizomycotina</taxon>
        <taxon>Sordariomycetes</taxon>
        <taxon>Hypocreomycetidae</taxon>
        <taxon>Hypocreales</taxon>
        <taxon>Stachybotryaceae</taxon>
        <taxon>Stachybotrys</taxon>
    </lineage>
</organism>
<dbReference type="SMART" id="SM00248">
    <property type="entry name" value="ANK"/>
    <property type="match status" value="7"/>
</dbReference>
<keyword evidence="1" id="KW-0677">Repeat</keyword>
<dbReference type="OrthoDB" id="341259at2759"/>
<dbReference type="SUPFAM" id="SSF48403">
    <property type="entry name" value="Ankyrin repeat"/>
    <property type="match status" value="1"/>
</dbReference>
<dbReference type="Pfam" id="PF13857">
    <property type="entry name" value="Ank_5"/>
    <property type="match status" value="1"/>
</dbReference>
<dbReference type="PANTHER" id="PTHR24198">
    <property type="entry name" value="ANKYRIN REPEAT AND PROTEIN KINASE DOMAIN-CONTAINING PROTEIN"/>
    <property type="match status" value="1"/>
</dbReference>
<dbReference type="Gene3D" id="1.25.40.20">
    <property type="entry name" value="Ankyrin repeat-containing domain"/>
    <property type="match status" value="2"/>
</dbReference>
<dbReference type="PRINTS" id="PR01415">
    <property type="entry name" value="ANKYRIN"/>
</dbReference>
<feature type="repeat" description="ANK" evidence="3">
    <location>
        <begin position="263"/>
        <end position="298"/>
    </location>
</feature>
<dbReference type="InterPro" id="IPR002110">
    <property type="entry name" value="Ankyrin_rpt"/>
</dbReference>
<dbReference type="Pfam" id="PF12796">
    <property type="entry name" value="Ank_2"/>
    <property type="match status" value="2"/>
</dbReference>
<name>A0A084BC74_STACB</name>
<feature type="repeat" description="ANK" evidence="3">
    <location>
        <begin position="109"/>
        <end position="138"/>
    </location>
</feature>
<protein>
    <submittedName>
        <fullName evidence="4">Uncharacterized protein</fullName>
    </submittedName>
</protein>
<dbReference type="HOGENOM" id="CLU_026317_0_0_1"/>
<evidence type="ECO:0000313" key="4">
    <source>
        <dbReference type="EMBL" id="KEY75153.1"/>
    </source>
</evidence>
<accession>A0A084BC74</accession>
<reference evidence="4 5" key="1">
    <citation type="journal article" date="2014" name="BMC Genomics">
        <title>Comparative genome sequencing reveals chemotype-specific gene clusters in the toxigenic black mold Stachybotrys.</title>
        <authorList>
            <person name="Semeiks J."/>
            <person name="Borek D."/>
            <person name="Otwinowski Z."/>
            <person name="Grishin N.V."/>
        </authorList>
    </citation>
    <scope>NUCLEOTIDE SEQUENCE [LARGE SCALE GENOMIC DNA]</scope>
    <source>
        <strain evidence="5">CBS 109288 / IBT 7711</strain>
    </source>
</reference>
<keyword evidence="5" id="KW-1185">Reference proteome</keyword>
<gene>
    <name evidence="4" type="ORF">S7711_01602</name>
</gene>
<evidence type="ECO:0000256" key="2">
    <source>
        <dbReference type="ARBA" id="ARBA00023043"/>
    </source>
</evidence>
<evidence type="ECO:0000256" key="3">
    <source>
        <dbReference type="PROSITE-ProRule" id="PRU00023"/>
    </source>
</evidence>
<dbReference type="PROSITE" id="PS50297">
    <property type="entry name" value="ANK_REP_REGION"/>
    <property type="match status" value="5"/>
</dbReference>
<feature type="repeat" description="ANK" evidence="3">
    <location>
        <begin position="146"/>
        <end position="178"/>
    </location>
</feature>
<sequence length="663" mass="72689">MMAPSADPASLASLPNELLAIIVGFADRETVAALTCVSETHAIANRVLYQYHVDEGAALHWAARENDVELVKRVLAHGNHESLNRLMSVGAGVYFIPITTLRCRGVWATPLHLAAAYGHDDVVASLLDAGAEINRLSDPEPAGDFHRLSPLYGAISRGHLPTAKLLIDRGASLYVAGRQPLTIASMPHHIRAGEGLTALHIAVHGDRAQVVRFLLRQPGVDPNVQGVDGITPLHLACDALVDLDTIRVLLGAGADPNTVVSSSQESSLHLAAANTSYSGIQALKMLLAAGGNIEARDLDGKTPLLHACKFESSSAIRFLLASGANPNPPSYVGGGGNGQSTFDAIAHILGDVDSSTSTVDACTKRALISDARRDRIHQALGDLIERGARPQVNTVKAFLHYNLPEMAEILLPGAPCASRRNTHWIYSYKFAAFEGRMYVLDFLLRYFPPPMEQNCRLKSGVSRQWKELFRYMIGTRAIDHPRIWSILQTNLDKYVHEYVDGGLVAALINSKAYSYQKHGSLLRNLLHVQDRRQYDYREHRSLMQRHFDTHFLHSGSGDVTAMLDMVLKSGLELCVLDGPLGQGLVKSLMLISSDHYPIKGQADVMRKIIRVDVDWRIRRDVILGGLPKELRDSQRKVVEGFLGHEDEDDTVVGPTDLFESNDD</sequence>
<feature type="repeat" description="ANK" evidence="3">
    <location>
        <begin position="194"/>
        <end position="216"/>
    </location>
</feature>
<feature type="repeat" description="ANK" evidence="3">
    <location>
        <begin position="299"/>
        <end position="331"/>
    </location>
</feature>
<proteinExistence type="predicted"/>
<dbReference type="Proteomes" id="UP000028045">
    <property type="component" value="Unassembled WGS sequence"/>
</dbReference>
<dbReference type="AlphaFoldDB" id="A0A084BC74"/>